<dbReference type="Gene3D" id="2.40.128.270">
    <property type="match status" value="1"/>
</dbReference>
<sequence>MKRMYVGGVVAALVGMSIVGCGGSAATLTQEKAVGSWTLQSGKGPDGDIAIVSTNPITLDIDADGTITGSSGCNNLMSSMEVSENGAVTLPEAGGALTLMACEEPVMKAESAFMQTLDGVTKGSIKGSLMTLEGDNGTLVFEKIEPQS</sequence>
<dbReference type="PANTHER" id="PTHR35535">
    <property type="entry name" value="HEAT SHOCK PROTEIN HSLJ"/>
    <property type="match status" value="1"/>
</dbReference>
<dbReference type="Proteomes" id="UP000470875">
    <property type="component" value="Unassembled WGS sequence"/>
</dbReference>
<dbReference type="EMBL" id="VULO01000012">
    <property type="protein sequence ID" value="MSS85159.1"/>
    <property type="molecule type" value="Genomic_DNA"/>
</dbReference>
<proteinExistence type="predicted"/>
<reference evidence="3 4" key="1">
    <citation type="submission" date="2019-08" db="EMBL/GenBank/DDBJ databases">
        <title>In-depth cultivation of the pig gut microbiome towards novel bacterial diversity and tailored functional studies.</title>
        <authorList>
            <person name="Wylensek D."/>
            <person name="Hitch T.C.A."/>
            <person name="Clavel T."/>
        </authorList>
    </citation>
    <scope>NUCLEOTIDE SEQUENCE [LARGE SCALE GENOMIC DNA]</scope>
    <source>
        <strain evidence="3 4">WB03_NA08</strain>
    </source>
</reference>
<dbReference type="InterPro" id="IPR053147">
    <property type="entry name" value="Hsp_HslJ-like"/>
</dbReference>
<protein>
    <submittedName>
        <fullName evidence="3">META domain-containing protein</fullName>
    </submittedName>
</protein>
<evidence type="ECO:0000313" key="4">
    <source>
        <dbReference type="Proteomes" id="UP000470875"/>
    </source>
</evidence>
<name>A0A6N7VTQ9_9ACTO</name>
<keyword evidence="1" id="KW-0732">Signal</keyword>
<feature type="signal peptide" evidence="1">
    <location>
        <begin position="1"/>
        <end position="26"/>
    </location>
</feature>
<feature type="domain" description="DUF306" evidence="2">
    <location>
        <begin position="35"/>
        <end position="141"/>
    </location>
</feature>
<comment type="caution">
    <text evidence="3">The sequence shown here is derived from an EMBL/GenBank/DDBJ whole genome shotgun (WGS) entry which is preliminary data.</text>
</comment>
<dbReference type="InterPro" id="IPR038670">
    <property type="entry name" value="HslJ-like_sf"/>
</dbReference>
<dbReference type="PANTHER" id="PTHR35535:SF2">
    <property type="entry name" value="DUF306 DOMAIN-CONTAINING PROTEIN"/>
    <property type="match status" value="1"/>
</dbReference>
<feature type="chain" id="PRO_5039452029" evidence="1">
    <location>
        <begin position="27"/>
        <end position="148"/>
    </location>
</feature>
<keyword evidence="4" id="KW-1185">Reference proteome</keyword>
<dbReference type="PROSITE" id="PS51257">
    <property type="entry name" value="PROKAR_LIPOPROTEIN"/>
    <property type="match status" value="1"/>
</dbReference>
<dbReference type="Pfam" id="PF03724">
    <property type="entry name" value="META"/>
    <property type="match status" value="1"/>
</dbReference>
<gene>
    <name evidence="3" type="ORF">FYJ24_10390</name>
</gene>
<dbReference type="InterPro" id="IPR005184">
    <property type="entry name" value="DUF306_Meta_HslJ"/>
</dbReference>
<accession>A0A6N7VTQ9</accession>
<evidence type="ECO:0000256" key="1">
    <source>
        <dbReference type="SAM" id="SignalP"/>
    </source>
</evidence>
<dbReference type="RefSeq" id="WP_154546141.1">
    <property type="nucleotide sequence ID" value="NZ_VULO01000012.1"/>
</dbReference>
<evidence type="ECO:0000313" key="3">
    <source>
        <dbReference type="EMBL" id="MSS85159.1"/>
    </source>
</evidence>
<organism evidence="3 4">
    <name type="scientific">Scrofimicrobium canadense</name>
    <dbReference type="NCBI Taxonomy" id="2652290"/>
    <lineage>
        <taxon>Bacteria</taxon>
        <taxon>Bacillati</taxon>
        <taxon>Actinomycetota</taxon>
        <taxon>Actinomycetes</taxon>
        <taxon>Actinomycetales</taxon>
        <taxon>Actinomycetaceae</taxon>
        <taxon>Scrofimicrobium</taxon>
    </lineage>
</organism>
<dbReference type="AlphaFoldDB" id="A0A6N7VTQ9"/>
<evidence type="ECO:0000259" key="2">
    <source>
        <dbReference type="Pfam" id="PF03724"/>
    </source>
</evidence>